<evidence type="ECO:0000259" key="10">
    <source>
        <dbReference type="Pfam" id="PF14360"/>
    </source>
</evidence>
<feature type="transmembrane region" description="Helical" evidence="9">
    <location>
        <begin position="192"/>
        <end position="211"/>
    </location>
</feature>
<feature type="transmembrane region" description="Helical" evidence="9">
    <location>
        <begin position="24"/>
        <end position="44"/>
    </location>
</feature>
<accession>A0A0N4ZLR2</accession>
<dbReference type="PANTHER" id="PTHR21290">
    <property type="entry name" value="SPHINGOMYELIN SYNTHETASE"/>
    <property type="match status" value="1"/>
</dbReference>
<keyword evidence="5" id="KW-0746">Sphingolipid metabolism</keyword>
<dbReference type="AlphaFoldDB" id="A0A0N4ZLR2"/>
<keyword evidence="4 9" id="KW-0812">Transmembrane</keyword>
<evidence type="ECO:0000313" key="12">
    <source>
        <dbReference type="WBParaSite" id="PTRK_0000943600.1"/>
    </source>
</evidence>
<evidence type="ECO:0000256" key="2">
    <source>
        <dbReference type="ARBA" id="ARBA00005441"/>
    </source>
</evidence>
<feature type="domain" description="Sphingomyelin synthase-like" evidence="10">
    <location>
        <begin position="163"/>
        <end position="234"/>
    </location>
</feature>
<keyword evidence="11" id="KW-1185">Reference proteome</keyword>
<dbReference type="GO" id="GO:0046513">
    <property type="term" value="P:ceramide biosynthetic process"/>
    <property type="evidence" value="ECO:0007669"/>
    <property type="project" value="TreeGrafter"/>
</dbReference>
<evidence type="ECO:0000313" key="11">
    <source>
        <dbReference type="Proteomes" id="UP000038045"/>
    </source>
</evidence>
<dbReference type="STRING" id="131310.A0A0N4ZLR2"/>
<reference evidence="12" key="1">
    <citation type="submission" date="2017-02" db="UniProtKB">
        <authorList>
            <consortium name="WormBaseParasite"/>
        </authorList>
    </citation>
    <scope>IDENTIFICATION</scope>
</reference>
<dbReference type="Proteomes" id="UP000038045">
    <property type="component" value="Unplaced"/>
</dbReference>
<evidence type="ECO:0000256" key="8">
    <source>
        <dbReference type="ARBA" id="ARBA00023136"/>
    </source>
</evidence>
<name>A0A0N4ZLR2_PARTI</name>
<sequence length="297" mass="34316">MVNVDFKDIEKISQIGNIDKKRTFIALLILIFGWILNNIVLAWVHDRVPVDRTPLPDIFFSLFPEIPEAIEITEFILLLFVLNTLVVIVIHQDRWIIARRLFFCFGLSYIIRAICIAMIQVPVPSTKTYCAPQMESSFSVLLKRVLSTFWSAGIEAVRPRVLCGDLIVSGHTLCLITSLQAIKLYSPRKVNLFIIFYKIACVVAIISILVARKHYTIDVFLGYMVATNVFRTYHSLAHSYHRNELHENLHSESTITPLVVYFERDFSYSHSFVNYLDILTYLKNNPLENKDKKLMNV</sequence>
<keyword evidence="3" id="KW-0808">Transferase</keyword>
<dbReference type="GO" id="GO:0000139">
    <property type="term" value="C:Golgi membrane"/>
    <property type="evidence" value="ECO:0007669"/>
    <property type="project" value="TreeGrafter"/>
</dbReference>
<dbReference type="InterPro" id="IPR045221">
    <property type="entry name" value="Sphingomyelin_synth-like"/>
</dbReference>
<dbReference type="PANTHER" id="PTHR21290:SF4">
    <property type="entry name" value="SPHINGOMYELIN SYNTHASE-RELATED 2"/>
    <property type="match status" value="1"/>
</dbReference>
<comment type="similarity">
    <text evidence="2">Belongs to the sphingomyelin synthase family.</text>
</comment>
<organism evidence="11 12">
    <name type="scientific">Parastrongyloides trichosuri</name>
    <name type="common">Possum-specific nematode worm</name>
    <dbReference type="NCBI Taxonomy" id="131310"/>
    <lineage>
        <taxon>Eukaryota</taxon>
        <taxon>Metazoa</taxon>
        <taxon>Ecdysozoa</taxon>
        <taxon>Nematoda</taxon>
        <taxon>Chromadorea</taxon>
        <taxon>Rhabditida</taxon>
        <taxon>Tylenchina</taxon>
        <taxon>Panagrolaimomorpha</taxon>
        <taxon>Strongyloidoidea</taxon>
        <taxon>Strongyloididae</taxon>
        <taxon>Parastrongyloides</taxon>
    </lineage>
</organism>
<evidence type="ECO:0000256" key="9">
    <source>
        <dbReference type="SAM" id="Phobius"/>
    </source>
</evidence>
<evidence type="ECO:0000256" key="5">
    <source>
        <dbReference type="ARBA" id="ARBA00022919"/>
    </source>
</evidence>
<evidence type="ECO:0000256" key="4">
    <source>
        <dbReference type="ARBA" id="ARBA00022692"/>
    </source>
</evidence>
<evidence type="ECO:0000256" key="7">
    <source>
        <dbReference type="ARBA" id="ARBA00023098"/>
    </source>
</evidence>
<protein>
    <submittedName>
        <fullName evidence="12">PAP2_C domain-containing protein</fullName>
    </submittedName>
</protein>
<evidence type="ECO:0000256" key="6">
    <source>
        <dbReference type="ARBA" id="ARBA00022989"/>
    </source>
</evidence>
<evidence type="ECO:0000256" key="1">
    <source>
        <dbReference type="ARBA" id="ARBA00004141"/>
    </source>
</evidence>
<keyword evidence="6 9" id="KW-1133">Transmembrane helix</keyword>
<dbReference type="GO" id="GO:0047493">
    <property type="term" value="F:ceramide cholinephosphotransferase activity"/>
    <property type="evidence" value="ECO:0007669"/>
    <property type="project" value="TreeGrafter"/>
</dbReference>
<dbReference type="Pfam" id="PF14360">
    <property type="entry name" value="PAP2_C"/>
    <property type="match status" value="1"/>
</dbReference>
<proteinExistence type="inferred from homology"/>
<dbReference type="WBParaSite" id="PTRK_0000943600.1">
    <property type="protein sequence ID" value="PTRK_0000943600.1"/>
    <property type="gene ID" value="PTRK_0000943600"/>
</dbReference>
<dbReference type="GO" id="GO:0005789">
    <property type="term" value="C:endoplasmic reticulum membrane"/>
    <property type="evidence" value="ECO:0007669"/>
    <property type="project" value="TreeGrafter"/>
</dbReference>
<comment type="subcellular location">
    <subcellularLocation>
        <location evidence="1">Membrane</location>
        <topology evidence="1">Multi-pass membrane protein</topology>
    </subcellularLocation>
</comment>
<keyword evidence="7" id="KW-0443">Lipid metabolism</keyword>
<feature type="transmembrane region" description="Helical" evidence="9">
    <location>
        <begin position="69"/>
        <end position="89"/>
    </location>
</feature>
<dbReference type="GO" id="GO:0033188">
    <property type="term" value="F:sphingomyelin synthase activity"/>
    <property type="evidence" value="ECO:0007669"/>
    <property type="project" value="TreeGrafter"/>
</dbReference>
<keyword evidence="8 9" id="KW-0472">Membrane</keyword>
<dbReference type="InterPro" id="IPR025749">
    <property type="entry name" value="Sphingomyelin_synth-like_dom"/>
</dbReference>
<feature type="transmembrane region" description="Helical" evidence="9">
    <location>
        <begin position="101"/>
        <end position="119"/>
    </location>
</feature>
<evidence type="ECO:0000256" key="3">
    <source>
        <dbReference type="ARBA" id="ARBA00022679"/>
    </source>
</evidence>
<dbReference type="GO" id="GO:0006686">
    <property type="term" value="P:sphingomyelin biosynthetic process"/>
    <property type="evidence" value="ECO:0007669"/>
    <property type="project" value="TreeGrafter"/>
</dbReference>
<dbReference type="GO" id="GO:0005886">
    <property type="term" value="C:plasma membrane"/>
    <property type="evidence" value="ECO:0007669"/>
    <property type="project" value="TreeGrafter"/>
</dbReference>